<dbReference type="EMBL" id="CAJFCV020000002">
    <property type="protein sequence ID" value="CAG9101302.1"/>
    <property type="molecule type" value="Genomic_DNA"/>
</dbReference>
<protein>
    <submittedName>
        <fullName evidence="2">(pine wood nematode) hypothetical protein</fullName>
    </submittedName>
</protein>
<evidence type="ECO:0000313" key="2">
    <source>
        <dbReference type="EMBL" id="CAD5217576.1"/>
    </source>
</evidence>
<evidence type="ECO:0000313" key="3">
    <source>
        <dbReference type="Proteomes" id="UP000095284"/>
    </source>
</evidence>
<accession>A0A1I7SVE0</accession>
<gene>
    <name evidence="2" type="ORF">BXYJ_LOCUS5104</name>
</gene>
<dbReference type="WBParaSite" id="BXY_1701600.1">
    <property type="protein sequence ID" value="BXY_1701600.1"/>
    <property type="gene ID" value="BXY_1701600"/>
</dbReference>
<organism evidence="3 5">
    <name type="scientific">Bursaphelenchus xylophilus</name>
    <name type="common">Pinewood nematode worm</name>
    <name type="synonym">Aphelenchoides xylophilus</name>
    <dbReference type="NCBI Taxonomy" id="6326"/>
    <lineage>
        <taxon>Eukaryota</taxon>
        <taxon>Metazoa</taxon>
        <taxon>Ecdysozoa</taxon>
        <taxon>Nematoda</taxon>
        <taxon>Chromadorea</taxon>
        <taxon>Rhabditida</taxon>
        <taxon>Tylenchina</taxon>
        <taxon>Tylenchomorpha</taxon>
        <taxon>Aphelenchoidea</taxon>
        <taxon>Aphelenchoididae</taxon>
        <taxon>Bursaphelenchus</taxon>
    </lineage>
</organism>
<proteinExistence type="predicted"/>
<evidence type="ECO:0000313" key="4">
    <source>
        <dbReference type="Proteomes" id="UP000659654"/>
    </source>
</evidence>
<feature type="region of interest" description="Disordered" evidence="1">
    <location>
        <begin position="1"/>
        <end position="41"/>
    </location>
</feature>
<dbReference type="Proteomes" id="UP000659654">
    <property type="component" value="Unassembled WGS sequence"/>
</dbReference>
<dbReference type="AlphaFoldDB" id="A0A1I7SVE0"/>
<evidence type="ECO:0000313" key="5">
    <source>
        <dbReference type="WBParaSite" id="BXY_1701600.1"/>
    </source>
</evidence>
<dbReference type="Proteomes" id="UP000095284">
    <property type="component" value="Unplaced"/>
</dbReference>
<reference evidence="5" key="1">
    <citation type="submission" date="2016-11" db="UniProtKB">
        <authorList>
            <consortium name="WormBaseParasite"/>
        </authorList>
    </citation>
    <scope>IDENTIFICATION</scope>
</reference>
<reference evidence="2" key="2">
    <citation type="submission" date="2020-09" db="EMBL/GenBank/DDBJ databases">
        <authorList>
            <person name="Kikuchi T."/>
        </authorList>
    </citation>
    <scope>NUCLEOTIDE SEQUENCE</scope>
    <source>
        <strain evidence="2">Ka4C1</strain>
    </source>
</reference>
<dbReference type="Proteomes" id="UP000582659">
    <property type="component" value="Unassembled WGS sequence"/>
</dbReference>
<feature type="compositionally biased region" description="Basic and acidic residues" evidence="1">
    <location>
        <begin position="1"/>
        <end position="13"/>
    </location>
</feature>
<evidence type="ECO:0000256" key="1">
    <source>
        <dbReference type="SAM" id="MobiDB-lite"/>
    </source>
</evidence>
<dbReference type="EMBL" id="CAJFDI010000002">
    <property type="protein sequence ID" value="CAD5217576.1"/>
    <property type="molecule type" value="Genomic_DNA"/>
</dbReference>
<keyword evidence="4" id="KW-1185">Reference proteome</keyword>
<name>A0A1I7SVE0_BURXY</name>
<sequence length="83" mass="9203">MNEHGGEMKEHRGPVKGQLPGSSRSAEDKVGGSDEEGWSEIAKVVDKVKKSRKLGRIGGQAQLDTRFRRNMGVTCKRHVMDKL</sequence>